<organism evidence="2 3">
    <name type="scientific">Rehmannia glutinosa</name>
    <name type="common">Chinese foxglove</name>
    <dbReference type="NCBI Taxonomy" id="99300"/>
    <lineage>
        <taxon>Eukaryota</taxon>
        <taxon>Viridiplantae</taxon>
        <taxon>Streptophyta</taxon>
        <taxon>Embryophyta</taxon>
        <taxon>Tracheophyta</taxon>
        <taxon>Spermatophyta</taxon>
        <taxon>Magnoliopsida</taxon>
        <taxon>eudicotyledons</taxon>
        <taxon>Gunneridae</taxon>
        <taxon>Pentapetalae</taxon>
        <taxon>asterids</taxon>
        <taxon>lamiids</taxon>
        <taxon>Lamiales</taxon>
        <taxon>Orobanchaceae</taxon>
        <taxon>Rehmannieae</taxon>
        <taxon>Rehmannia</taxon>
    </lineage>
</organism>
<feature type="compositionally biased region" description="Polar residues" evidence="1">
    <location>
        <begin position="18"/>
        <end position="41"/>
    </location>
</feature>
<sequence length="223" mass="24629">METEPDDLPPPPAEAKSSKTNLSRPININPDSTNFSHSFNATSTYNSTTSSSSSSPPDLVRHVQAAFKRHRPLGIMQSNGIRPRRFAVRQPEATKDSNLQPYLTFDAKINKEDVPQSHRPRVSISQSKNVETMTGQNQEDASITPPSEWGSTVNTLQQNIKPSNAQRDQPARSGSNDTVAVETGNVLAEVQKKVHFATEKNAKSCGKLFFQDLFKWISSLLPV</sequence>
<proteinExistence type="predicted"/>
<gene>
    <name evidence="2" type="ORF">DH2020_007821</name>
</gene>
<feature type="region of interest" description="Disordered" evidence="1">
    <location>
        <begin position="1"/>
        <end position="58"/>
    </location>
</feature>
<dbReference type="EMBL" id="JABTTQ020003506">
    <property type="protein sequence ID" value="KAK6115552.1"/>
    <property type="molecule type" value="Genomic_DNA"/>
</dbReference>
<feature type="region of interest" description="Disordered" evidence="1">
    <location>
        <begin position="128"/>
        <end position="153"/>
    </location>
</feature>
<reference evidence="2 3" key="1">
    <citation type="journal article" date="2021" name="Comput. Struct. Biotechnol. J.">
        <title>De novo genome assembly of the potent medicinal plant Rehmannia glutinosa using nanopore technology.</title>
        <authorList>
            <person name="Ma L."/>
            <person name="Dong C."/>
            <person name="Song C."/>
            <person name="Wang X."/>
            <person name="Zheng X."/>
            <person name="Niu Y."/>
            <person name="Chen S."/>
            <person name="Feng W."/>
        </authorList>
    </citation>
    <scope>NUCLEOTIDE SEQUENCE [LARGE SCALE GENOMIC DNA]</scope>
    <source>
        <strain evidence="2">DH-2019</strain>
    </source>
</reference>
<dbReference type="Proteomes" id="UP001318860">
    <property type="component" value="Unassembled WGS sequence"/>
</dbReference>
<evidence type="ECO:0000313" key="2">
    <source>
        <dbReference type="EMBL" id="KAK6115552.1"/>
    </source>
</evidence>
<comment type="caution">
    <text evidence="2">The sequence shown here is derived from an EMBL/GenBank/DDBJ whole genome shotgun (WGS) entry which is preliminary data.</text>
</comment>
<evidence type="ECO:0000256" key="1">
    <source>
        <dbReference type="SAM" id="MobiDB-lite"/>
    </source>
</evidence>
<feature type="compositionally biased region" description="Low complexity" evidence="1">
    <location>
        <begin position="42"/>
        <end position="55"/>
    </location>
</feature>
<evidence type="ECO:0000313" key="3">
    <source>
        <dbReference type="Proteomes" id="UP001318860"/>
    </source>
</evidence>
<name>A0ABR0TZA3_REHGL</name>
<keyword evidence="3" id="KW-1185">Reference proteome</keyword>
<accession>A0ABR0TZA3</accession>
<protein>
    <submittedName>
        <fullName evidence="2">Uncharacterized protein</fullName>
    </submittedName>
</protein>